<reference evidence="3 4" key="1">
    <citation type="journal article" date="2018" name="Gigascience">
        <title>Genomes of trombidid mites reveal novel predicted allergens and laterally-transferred genes associated with secondary metabolism.</title>
        <authorList>
            <person name="Dong X."/>
            <person name="Chaisiri K."/>
            <person name="Xia D."/>
            <person name="Armstrong S.D."/>
            <person name="Fang Y."/>
            <person name="Donnelly M.J."/>
            <person name="Kadowaki T."/>
            <person name="McGarry J.W."/>
            <person name="Darby A.C."/>
            <person name="Makepeace B.L."/>
        </authorList>
    </citation>
    <scope>NUCLEOTIDE SEQUENCE [LARGE SCALE GENOMIC DNA]</scope>
    <source>
        <strain evidence="3">UoL-UT</strain>
    </source>
</reference>
<dbReference type="Gene3D" id="2.120.10.80">
    <property type="entry name" value="Kelch-type beta propeller"/>
    <property type="match status" value="1"/>
</dbReference>
<dbReference type="InterPro" id="IPR015915">
    <property type="entry name" value="Kelch-typ_b-propeller"/>
</dbReference>
<dbReference type="Pfam" id="PF24681">
    <property type="entry name" value="Kelch_KLHDC2_KLHL20_DRC7"/>
    <property type="match status" value="1"/>
</dbReference>
<protein>
    <recommendedName>
        <fullName evidence="5">Kelch domain-containing protein 10-like protein</fullName>
    </recommendedName>
</protein>
<keyword evidence="4" id="KW-1185">Reference proteome</keyword>
<keyword evidence="2" id="KW-0677">Repeat</keyword>
<evidence type="ECO:0000256" key="2">
    <source>
        <dbReference type="ARBA" id="ARBA00022737"/>
    </source>
</evidence>
<evidence type="ECO:0000313" key="3">
    <source>
        <dbReference type="EMBL" id="RWS20654.1"/>
    </source>
</evidence>
<organism evidence="3 4">
    <name type="scientific">Leptotrombidium deliense</name>
    <dbReference type="NCBI Taxonomy" id="299467"/>
    <lineage>
        <taxon>Eukaryota</taxon>
        <taxon>Metazoa</taxon>
        <taxon>Ecdysozoa</taxon>
        <taxon>Arthropoda</taxon>
        <taxon>Chelicerata</taxon>
        <taxon>Arachnida</taxon>
        <taxon>Acari</taxon>
        <taxon>Acariformes</taxon>
        <taxon>Trombidiformes</taxon>
        <taxon>Prostigmata</taxon>
        <taxon>Anystina</taxon>
        <taxon>Parasitengona</taxon>
        <taxon>Trombiculoidea</taxon>
        <taxon>Trombiculidae</taxon>
        <taxon>Leptotrombidium</taxon>
    </lineage>
</organism>
<gene>
    <name evidence="3" type="ORF">B4U80_14242</name>
</gene>
<accession>A0A443RZG9</accession>
<dbReference type="VEuPathDB" id="VectorBase:LDEU011386"/>
<evidence type="ECO:0000256" key="1">
    <source>
        <dbReference type="ARBA" id="ARBA00022441"/>
    </source>
</evidence>
<dbReference type="PANTHER" id="PTHR46093">
    <property type="entry name" value="ACYL-COA-BINDING DOMAIN-CONTAINING PROTEIN 5"/>
    <property type="match status" value="1"/>
</dbReference>
<dbReference type="STRING" id="299467.A0A443RZG9"/>
<dbReference type="AlphaFoldDB" id="A0A443RZG9"/>
<dbReference type="Proteomes" id="UP000288716">
    <property type="component" value="Unassembled WGS sequence"/>
</dbReference>
<evidence type="ECO:0008006" key="5">
    <source>
        <dbReference type="Google" id="ProtNLM"/>
    </source>
</evidence>
<comment type="caution">
    <text evidence="3">The sequence shown here is derived from an EMBL/GenBank/DDBJ whole genome shotgun (WGS) entry which is preliminary data.</text>
</comment>
<sequence length="339" mass="39800">MYCINVIDNIDNINIGDQHFNKATVVDNEIYSVGCDEKNNCMLILHFCMESVEWKIIPFKSDNSVNKPPPIRRFFGVSVCDSKLIIYGGRCEHIEYRDINKGMVENFISRKHIEYDFYAHHSHNWQILHTSKYFFSGQMIKPTFANKLYIFGTMGNYRNLSNETKFSVAVFDMVKSKWEIIKTNGNIPCFRFEFSISQYGYKIFMFGGNKLSLLHLNDLYCFNLESNYWTKLNIIGKVPAPRRAHSSCIIDNYIFIFGGASLITSIDDLSQNLMLYITPETYTWRYSDMYIYEIFPSLKTLCMHSISTIKHENEFNYCKQLLPSKLLSDLYNHMEVNRM</sequence>
<dbReference type="PANTHER" id="PTHR46093:SF18">
    <property type="entry name" value="FIBRONECTIN TYPE-III DOMAIN-CONTAINING PROTEIN"/>
    <property type="match status" value="1"/>
</dbReference>
<proteinExistence type="predicted"/>
<dbReference type="EMBL" id="NCKV01016280">
    <property type="protein sequence ID" value="RWS20654.1"/>
    <property type="molecule type" value="Genomic_DNA"/>
</dbReference>
<name>A0A443RZG9_9ACAR</name>
<dbReference type="SUPFAM" id="SSF117281">
    <property type="entry name" value="Kelch motif"/>
    <property type="match status" value="1"/>
</dbReference>
<dbReference type="OrthoDB" id="432528at2759"/>
<evidence type="ECO:0000313" key="4">
    <source>
        <dbReference type="Proteomes" id="UP000288716"/>
    </source>
</evidence>
<keyword evidence="1" id="KW-0880">Kelch repeat</keyword>